<dbReference type="OrthoDB" id="9841559at2"/>
<keyword evidence="1" id="KW-0175">Coiled coil</keyword>
<dbReference type="EMBL" id="FWWZ01000001">
    <property type="protein sequence ID" value="SMC08958.1"/>
    <property type="molecule type" value="Genomic_DNA"/>
</dbReference>
<reference evidence="3" key="1">
    <citation type="submission" date="2017-04" db="EMBL/GenBank/DDBJ databases">
        <authorList>
            <person name="Varghese N."/>
            <person name="Submissions S."/>
        </authorList>
    </citation>
    <scope>NUCLEOTIDE SEQUENCE [LARGE SCALE GENOMIC DNA]</scope>
    <source>
        <strain evidence="3">DSM 16512</strain>
    </source>
</reference>
<sequence length="142" mass="16660">MTKSQALAKLLDLQEENHILKDEVRELQEECKEKQAVIDGLLDKMEYLERLEKENEELKAKLDLASNSVKVMEAYREIQRLRFDYHFKAEDFLDQFGAIKRAIKELGKLRDETEDLFVKLNFAIHDASLNESNKKEGNNENT</sequence>
<dbReference type="STRING" id="1069081.SAMN05660197_0749"/>
<protein>
    <submittedName>
        <fullName evidence="2">Uncharacterized protein</fullName>
    </submittedName>
</protein>
<evidence type="ECO:0000313" key="3">
    <source>
        <dbReference type="Proteomes" id="UP000192602"/>
    </source>
</evidence>
<dbReference type="Proteomes" id="UP000192602">
    <property type="component" value="Unassembled WGS sequence"/>
</dbReference>
<dbReference type="AlphaFoldDB" id="A0A1W1WRL3"/>
<dbReference type="RefSeq" id="WP_084275213.1">
    <property type="nucleotide sequence ID" value="NZ_AP026671.1"/>
</dbReference>
<evidence type="ECO:0000313" key="2">
    <source>
        <dbReference type="EMBL" id="SMC08958.1"/>
    </source>
</evidence>
<accession>A0A1W1WRL3</accession>
<feature type="coiled-coil region" evidence="1">
    <location>
        <begin position="3"/>
        <end position="68"/>
    </location>
</feature>
<gene>
    <name evidence="2" type="ORF">SAMN05660197_0749</name>
</gene>
<name>A0A1W1WRL3_9BACT</name>
<evidence type="ECO:0000256" key="1">
    <source>
        <dbReference type="SAM" id="Coils"/>
    </source>
</evidence>
<organism evidence="2 3">
    <name type="scientific">Nitratiruptor tergarcus DSM 16512</name>
    <dbReference type="NCBI Taxonomy" id="1069081"/>
    <lineage>
        <taxon>Bacteria</taxon>
        <taxon>Pseudomonadati</taxon>
        <taxon>Campylobacterota</taxon>
        <taxon>Epsilonproteobacteria</taxon>
        <taxon>Nautiliales</taxon>
        <taxon>Nitratiruptoraceae</taxon>
        <taxon>Nitratiruptor</taxon>
    </lineage>
</organism>
<proteinExistence type="predicted"/>
<keyword evidence="3" id="KW-1185">Reference proteome</keyword>